<feature type="domain" description="OmpR/PhoB-type" evidence="7">
    <location>
        <begin position="8"/>
        <end position="108"/>
    </location>
</feature>
<keyword evidence="2" id="KW-0805">Transcription regulation</keyword>
<comment type="similarity">
    <text evidence="1">Belongs to the AfsR/DnrI/RedD regulatory family.</text>
</comment>
<dbReference type="PANTHER" id="PTHR35807">
    <property type="entry name" value="TRANSCRIPTIONAL REGULATOR REDD-RELATED"/>
    <property type="match status" value="1"/>
</dbReference>
<keyword evidence="3 5" id="KW-0238">DNA-binding</keyword>
<dbReference type="InterPro" id="IPR036388">
    <property type="entry name" value="WH-like_DNA-bd_sf"/>
</dbReference>
<feature type="compositionally biased region" description="Low complexity" evidence="6">
    <location>
        <begin position="283"/>
        <end position="297"/>
    </location>
</feature>
<accession>A0A8J3SZ04</accession>
<dbReference type="SUPFAM" id="SSF52540">
    <property type="entry name" value="P-loop containing nucleoside triphosphate hydrolases"/>
    <property type="match status" value="1"/>
</dbReference>
<gene>
    <name evidence="8" type="ORF">Pta02_34040</name>
</gene>
<evidence type="ECO:0000256" key="6">
    <source>
        <dbReference type="SAM" id="MobiDB-lite"/>
    </source>
</evidence>
<sequence length="638" mass="68548">MRVSTRPVRTGTTDETTFAVLGPLQARRGGGPLPLGPFKQRALLAALLCRANRVVSTGTLIEALWDDDPPRTAHKSLQVYVATLRKEVLGPATRGHLTHSPPGYLLGMRPDQLDALDFAHRVDEGRAMARRGETRSAARTLRGALELWRGAPLPDLTVMPLIAAEVAALEDRRAGAFEDWAELELELGNHTGLPAPIREQVERHPLRERLRSAQMLTLYRCGRQTEALAVYEEVRQTLARELGLQPSPVLERLYRDLLAGDPALTAPAVPEPVALTGPPGEPPEAAAPGRPDRGAPALLPRDLPDFTGRAGPLREVLAGLRVTRPGSGPVTVVSGLHGCGKTALAVHAAHRLRGRFPDGQIFVRLRDSGDRARPVRDVLAELLRATGHGGRLPRTTEDRAALYRTGLAERRMLLVLDDAPGEHAVRPLLPGAGANGVLVTSRRRLGALESARHVELGELPAAEAVELLAGIAGPERVADDPAAAERIARACCGLPMAVRIAGARLAAQRHMALGWYAGWLGDARVLVEELTHGGGDLALRTCDAVYRHELDQTAWSAFLHMAAAGAGPFTLTRIAVLLGLPVRETARIIDRLIDVALVVTVAGAREAAPSYRVPCWPRLSARGVPAEQAPRPREARPA</sequence>
<keyword evidence="9" id="KW-1185">Reference proteome</keyword>
<dbReference type="SUPFAM" id="SSF48452">
    <property type="entry name" value="TPR-like"/>
    <property type="match status" value="1"/>
</dbReference>
<evidence type="ECO:0000256" key="1">
    <source>
        <dbReference type="ARBA" id="ARBA00005820"/>
    </source>
</evidence>
<dbReference type="Pfam" id="PF00486">
    <property type="entry name" value="Trans_reg_C"/>
    <property type="match status" value="1"/>
</dbReference>
<dbReference type="InterPro" id="IPR016032">
    <property type="entry name" value="Sig_transdc_resp-reg_C-effctor"/>
</dbReference>
<dbReference type="GO" id="GO:0006355">
    <property type="term" value="P:regulation of DNA-templated transcription"/>
    <property type="evidence" value="ECO:0007669"/>
    <property type="project" value="InterPro"/>
</dbReference>
<dbReference type="AlphaFoldDB" id="A0A8J3SZ04"/>
<comment type="caution">
    <text evidence="8">The sequence shown here is derived from an EMBL/GenBank/DDBJ whole genome shotgun (WGS) entry which is preliminary data.</text>
</comment>
<organism evidence="8 9">
    <name type="scientific">Planobispora takensis</name>
    <dbReference type="NCBI Taxonomy" id="1367882"/>
    <lineage>
        <taxon>Bacteria</taxon>
        <taxon>Bacillati</taxon>
        <taxon>Actinomycetota</taxon>
        <taxon>Actinomycetes</taxon>
        <taxon>Streptosporangiales</taxon>
        <taxon>Streptosporangiaceae</taxon>
        <taxon>Planobispora</taxon>
    </lineage>
</organism>
<evidence type="ECO:0000256" key="5">
    <source>
        <dbReference type="PROSITE-ProRule" id="PRU01091"/>
    </source>
</evidence>
<evidence type="ECO:0000259" key="7">
    <source>
        <dbReference type="PROSITE" id="PS51755"/>
    </source>
</evidence>
<dbReference type="InterPro" id="IPR027417">
    <property type="entry name" value="P-loop_NTPase"/>
</dbReference>
<evidence type="ECO:0000256" key="3">
    <source>
        <dbReference type="ARBA" id="ARBA00023125"/>
    </source>
</evidence>
<dbReference type="InterPro" id="IPR051677">
    <property type="entry name" value="AfsR-DnrI-RedD_regulator"/>
</dbReference>
<dbReference type="Pfam" id="PF03704">
    <property type="entry name" value="BTAD"/>
    <property type="match status" value="1"/>
</dbReference>
<dbReference type="Gene3D" id="3.40.50.300">
    <property type="entry name" value="P-loop containing nucleotide triphosphate hydrolases"/>
    <property type="match status" value="1"/>
</dbReference>
<keyword evidence="4" id="KW-0804">Transcription</keyword>
<feature type="DNA-binding region" description="OmpR/PhoB-type" evidence="5">
    <location>
        <begin position="8"/>
        <end position="108"/>
    </location>
</feature>
<protein>
    <recommendedName>
        <fullName evidence="7">OmpR/PhoB-type domain-containing protein</fullName>
    </recommendedName>
</protein>
<evidence type="ECO:0000313" key="8">
    <source>
        <dbReference type="EMBL" id="GII01396.1"/>
    </source>
</evidence>
<dbReference type="GO" id="GO:0003677">
    <property type="term" value="F:DNA binding"/>
    <property type="evidence" value="ECO:0007669"/>
    <property type="project" value="UniProtKB-UniRule"/>
</dbReference>
<dbReference type="SMART" id="SM01043">
    <property type="entry name" value="BTAD"/>
    <property type="match status" value="1"/>
</dbReference>
<dbReference type="InterPro" id="IPR001867">
    <property type="entry name" value="OmpR/PhoB-type_DNA-bd"/>
</dbReference>
<dbReference type="PRINTS" id="PR00364">
    <property type="entry name" value="DISEASERSIST"/>
</dbReference>
<dbReference type="GO" id="GO:0043531">
    <property type="term" value="F:ADP binding"/>
    <property type="evidence" value="ECO:0007669"/>
    <property type="project" value="InterPro"/>
</dbReference>
<evidence type="ECO:0000256" key="2">
    <source>
        <dbReference type="ARBA" id="ARBA00023015"/>
    </source>
</evidence>
<proteinExistence type="inferred from homology"/>
<dbReference type="Gene3D" id="1.25.40.10">
    <property type="entry name" value="Tetratricopeptide repeat domain"/>
    <property type="match status" value="1"/>
</dbReference>
<feature type="region of interest" description="Disordered" evidence="6">
    <location>
        <begin position="268"/>
        <end position="305"/>
    </location>
</feature>
<dbReference type="Proteomes" id="UP000634476">
    <property type="component" value="Unassembled WGS sequence"/>
</dbReference>
<dbReference type="EMBL" id="BOOK01000024">
    <property type="protein sequence ID" value="GII01396.1"/>
    <property type="molecule type" value="Genomic_DNA"/>
</dbReference>
<reference evidence="8" key="1">
    <citation type="submission" date="2021-01" db="EMBL/GenBank/DDBJ databases">
        <title>Whole genome shotgun sequence of Planobispora takensis NBRC 109077.</title>
        <authorList>
            <person name="Komaki H."/>
            <person name="Tamura T."/>
        </authorList>
    </citation>
    <scope>NUCLEOTIDE SEQUENCE</scope>
    <source>
        <strain evidence="8">NBRC 109077</strain>
    </source>
</reference>
<dbReference type="GO" id="GO:0000160">
    <property type="term" value="P:phosphorelay signal transduction system"/>
    <property type="evidence" value="ECO:0007669"/>
    <property type="project" value="InterPro"/>
</dbReference>
<dbReference type="InterPro" id="IPR011990">
    <property type="entry name" value="TPR-like_helical_dom_sf"/>
</dbReference>
<dbReference type="PROSITE" id="PS51755">
    <property type="entry name" value="OMPR_PHOB"/>
    <property type="match status" value="1"/>
</dbReference>
<evidence type="ECO:0000256" key="4">
    <source>
        <dbReference type="ARBA" id="ARBA00023163"/>
    </source>
</evidence>
<dbReference type="SMART" id="SM00862">
    <property type="entry name" value="Trans_reg_C"/>
    <property type="match status" value="1"/>
</dbReference>
<evidence type="ECO:0000313" key="9">
    <source>
        <dbReference type="Proteomes" id="UP000634476"/>
    </source>
</evidence>
<dbReference type="Gene3D" id="1.10.10.10">
    <property type="entry name" value="Winged helix-like DNA-binding domain superfamily/Winged helix DNA-binding domain"/>
    <property type="match status" value="1"/>
</dbReference>
<name>A0A8J3SZ04_9ACTN</name>
<dbReference type="InterPro" id="IPR005158">
    <property type="entry name" value="BTAD"/>
</dbReference>
<dbReference type="SUPFAM" id="SSF46894">
    <property type="entry name" value="C-terminal effector domain of the bipartite response regulators"/>
    <property type="match status" value="1"/>
</dbReference>
<dbReference type="PANTHER" id="PTHR35807:SF1">
    <property type="entry name" value="TRANSCRIPTIONAL REGULATOR REDD"/>
    <property type="match status" value="1"/>
</dbReference>
<dbReference type="CDD" id="cd15831">
    <property type="entry name" value="BTAD"/>
    <property type="match status" value="1"/>
</dbReference>